<proteinExistence type="predicted"/>
<evidence type="ECO:0000313" key="2">
    <source>
        <dbReference type="EMBL" id="SDI17185.1"/>
    </source>
</evidence>
<organism evidence="2 3">
    <name type="scientific">Pseudomonas abietaniphila</name>
    <dbReference type="NCBI Taxonomy" id="89065"/>
    <lineage>
        <taxon>Bacteria</taxon>
        <taxon>Pseudomonadati</taxon>
        <taxon>Pseudomonadota</taxon>
        <taxon>Gammaproteobacteria</taxon>
        <taxon>Pseudomonadales</taxon>
        <taxon>Pseudomonadaceae</taxon>
        <taxon>Pseudomonas</taxon>
    </lineage>
</organism>
<protein>
    <submittedName>
        <fullName evidence="2">Uncharacterized protein</fullName>
    </submittedName>
</protein>
<accession>A0A1G8IE44</accession>
<dbReference type="Proteomes" id="UP000182894">
    <property type="component" value="Unassembled WGS sequence"/>
</dbReference>
<gene>
    <name evidence="2" type="ORF">SAMN05216605_11123</name>
</gene>
<keyword evidence="3" id="KW-1185">Reference proteome</keyword>
<reference evidence="3" key="1">
    <citation type="submission" date="2016-10" db="EMBL/GenBank/DDBJ databases">
        <authorList>
            <person name="Varghese N."/>
            <person name="Submissions S."/>
        </authorList>
    </citation>
    <scope>NUCLEOTIDE SEQUENCE [LARGE SCALE GENOMIC DNA]</scope>
    <source>
        <strain evidence="3">ATCC 700689</strain>
    </source>
</reference>
<sequence>MLSLNFRNPADAATPVQQTLIKHQQAVEETATPSAADQVRQGIEVLLSPEAQQAAKTGDKNADIDATNLPKRIKEQLKMIRSIQERIAKRMKDMQAFMKDRSLSPRAREGKIRQLQMEIMAMTNSLIQATNQLNQAMQQMKLSLDDRTLAATLVSPQNLQS</sequence>
<name>A0A1G8IE44_9PSED</name>
<evidence type="ECO:0000313" key="3">
    <source>
        <dbReference type="Proteomes" id="UP000182894"/>
    </source>
</evidence>
<dbReference type="EMBL" id="FNCO01000011">
    <property type="protein sequence ID" value="SDI17185.1"/>
    <property type="molecule type" value="Genomic_DNA"/>
</dbReference>
<dbReference type="AlphaFoldDB" id="A0A1G8IE44"/>
<keyword evidence="1" id="KW-0175">Coiled coil</keyword>
<feature type="coiled-coil region" evidence="1">
    <location>
        <begin position="112"/>
        <end position="139"/>
    </location>
</feature>
<evidence type="ECO:0000256" key="1">
    <source>
        <dbReference type="SAM" id="Coils"/>
    </source>
</evidence>
<dbReference type="OrthoDB" id="6876064at2"/>
<dbReference type="RefSeq" id="WP_074755007.1">
    <property type="nucleotide sequence ID" value="NZ_FNCO01000011.1"/>
</dbReference>